<dbReference type="PATRIC" id="fig|1202534.3.peg.2095"/>
<proteinExistence type="predicted"/>
<protein>
    <submittedName>
        <fullName evidence="1">Uncharacterized protein</fullName>
    </submittedName>
</protein>
<gene>
    <name evidence="1" type="ORF">A500_10565</name>
</gene>
<dbReference type="EMBL" id="ASRV01000127">
    <property type="protein sequence ID" value="EOR25313.1"/>
    <property type="molecule type" value="Genomic_DNA"/>
</dbReference>
<reference evidence="1 2" key="1">
    <citation type="submission" date="2013-03" db="EMBL/GenBank/DDBJ databases">
        <title>Whole genome shotgun sequencing of Clostridium sartagoforme AAU1.</title>
        <authorList>
            <person name="Joshi C.G."/>
            <person name="Duggirala S.M."/>
            <person name="Nathani N.M."/>
            <person name="Bhatt V.D."/>
            <person name="Patel A.K."/>
            <person name="Pandya P.R."/>
            <person name="KaPatel J.A."/>
        </authorList>
    </citation>
    <scope>NUCLEOTIDE SEQUENCE [LARGE SCALE GENOMIC DNA]</scope>
    <source>
        <strain evidence="1 2">AAU1</strain>
    </source>
</reference>
<sequence>MNLKDYVLNYLNNERKYLDRQIKHYQKVKLDELLDSEGRKELIDRMVESHRHDYNSYLLNLKYDFIQSRSSLMLDLICCNKEYHPGSKLNAKYSESRSILKQIEDQITEYKSRGFNSIMNDLVEVTIQEEVLVEELDADGKTITVPRMETKTIMKNAALDRLDQIITLADTLEYKYCSAYDKP</sequence>
<evidence type="ECO:0000313" key="1">
    <source>
        <dbReference type="EMBL" id="EOR25313.1"/>
    </source>
</evidence>
<accession>R9C7R7</accession>
<dbReference type="RefSeq" id="WP_016207459.1">
    <property type="nucleotide sequence ID" value="NZ_ASRV01000127.1"/>
</dbReference>
<keyword evidence="2" id="KW-1185">Reference proteome</keyword>
<dbReference type="Proteomes" id="UP000013988">
    <property type="component" value="Unassembled WGS sequence"/>
</dbReference>
<organism evidence="1 2">
    <name type="scientific">Clostridium sartagoforme AAU1</name>
    <dbReference type="NCBI Taxonomy" id="1202534"/>
    <lineage>
        <taxon>Bacteria</taxon>
        <taxon>Bacillati</taxon>
        <taxon>Bacillota</taxon>
        <taxon>Clostridia</taxon>
        <taxon>Eubacteriales</taxon>
        <taxon>Clostridiaceae</taxon>
        <taxon>Clostridium</taxon>
    </lineage>
</organism>
<comment type="caution">
    <text evidence="1">The sequence shown here is derived from an EMBL/GenBank/DDBJ whole genome shotgun (WGS) entry which is preliminary data.</text>
</comment>
<dbReference type="AlphaFoldDB" id="R9C7R7"/>
<name>R9C7R7_9CLOT</name>
<evidence type="ECO:0000313" key="2">
    <source>
        <dbReference type="Proteomes" id="UP000013988"/>
    </source>
</evidence>